<comment type="caution">
    <text evidence="2">The sequence shown here is derived from an EMBL/GenBank/DDBJ whole genome shotgun (WGS) entry which is preliminary data.</text>
</comment>
<organism evidence="2 3">
    <name type="scientific">Lupinus luteus</name>
    <name type="common">European yellow lupine</name>
    <dbReference type="NCBI Taxonomy" id="3873"/>
    <lineage>
        <taxon>Eukaryota</taxon>
        <taxon>Viridiplantae</taxon>
        <taxon>Streptophyta</taxon>
        <taxon>Embryophyta</taxon>
        <taxon>Tracheophyta</taxon>
        <taxon>Spermatophyta</taxon>
        <taxon>Magnoliopsida</taxon>
        <taxon>eudicotyledons</taxon>
        <taxon>Gunneridae</taxon>
        <taxon>Pentapetalae</taxon>
        <taxon>rosids</taxon>
        <taxon>fabids</taxon>
        <taxon>Fabales</taxon>
        <taxon>Fabaceae</taxon>
        <taxon>Papilionoideae</taxon>
        <taxon>50 kb inversion clade</taxon>
        <taxon>genistoids sensu lato</taxon>
        <taxon>core genistoids</taxon>
        <taxon>Genisteae</taxon>
        <taxon>Lupinus</taxon>
    </lineage>
</organism>
<feature type="domain" description="25S rRNA (uridine-N(3))-methyltransferase BMT5-like" evidence="1">
    <location>
        <begin position="16"/>
        <end position="178"/>
    </location>
</feature>
<name>A0AAV1XM64_LUPLU</name>
<gene>
    <name evidence="2" type="ORF">LLUT_LOCUS23307</name>
</gene>
<dbReference type="PANTHER" id="PTHR11538">
    <property type="entry name" value="PHENYLALANYL-TRNA SYNTHETASE"/>
    <property type="match status" value="1"/>
</dbReference>
<dbReference type="Gene3D" id="3.40.50.150">
    <property type="entry name" value="Vaccinia Virus protein VP39"/>
    <property type="match status" value="1"/>
</dbReference>
<evidence type="ECO:0000259" key="1">
    <source>
        <dbReference type="Pfam" id="PF10354"/>
    </source>
</evidence>
<protein>
    <recommendedName>
        <fullName evidence="1">25S rRNA (uridine-N(3))-methyltransferase BMT5-like domain-containing protein</fullName>
    </recommendedName>
</protein>
<proteinExistence type="predicted"/>
<dbReference type="GO" id="GO:0070475">
    <property type="term" value="P:rRNA base methylation"/>
    <property type="evidence" value="ECO:0007669"/>
    <property type="project" value="InterPro"/>
</dbReference>
<dbReference type="GO" id="GO:0070042">
    <property type="term" value="F:rRNA (uridine-N3-)-methyltransferase activity"/>
    <property type="evidence" value="ECO:0007669"/>
    <property type="project" value="InterPro"/>
</dbReference>
<dbReference type="EMBL" id="CAXHTB010000016">
    <property type="protein sequence ID" value="CAL0322247.1"/>
    <property type="molecule type" value="Genomic_DNA"/>
</dbReference>
<dbReference type="Pfam" id="PF10354">
    <property type="entry name" value="BMT5-like"/>
    <property type="match status" value="1"/>
</dbReference>
<sequence length="204" mass="23823">MGKKRRTLYRSFHKILCVGEGDFSFALSLARKFGTATNIVATSRDSREENYENASRNFSELESLGCTLVHKVNVHTIMNHPLLINKEFDRIVFNYPHAGFIGRREFEYRQIKRHRKLVSGFLRNAAYMVAEKGQIHITHREDYPYSEWRIVELAEWEELILVREVLFNPLHYPGYVNKKGDGPRCDHTFPIGESYTFIFGMAST</sequence>
<dbReference type="InterPro" id="IPR029063">
    <property type="entry name" value="SAM-dependent_MTases_sf"/>
</dbReference>
<dbReference type="InterPro" id="IPR019446">
    <property type="entry name" value="BMT5-like"/>
</dbReference>
<dbReference type="AlphaFoldDB" id="A0AAV1XM64"/>
<dbReference type="PANTHER" id="PTHR11538:SF89">
    <property type="entry name" value="PROTEIN, PUTATIVE (DUF2431)-RELATED"/>
    <property type="match status" value="1"/>
</dbReference>
<evidence type="ECO:0000313" key="3">
    <source>
        <dbReference type="Proteomes" id="UP001497480"/>
    </source>
</evidence>
<keyword evidence="3" id="KW-1185">Reference proteome</keyword>
<evidence type="ECO:0000313" key="2">
    <source>
        <dbReference type="EMBL" id="CAL0322247.1"/>
    </source>
</evidence>
<accession>A0AAV1XM64</accession>
<dbReference type="Proteomes" id="UP001497480">
    <property type="component" value="Unassembled WGS sequence"/>
</dbReference>
<dbReference type="GO" id="GO:0005737">
    <property type="term" value="C:cytoplasm"/>
    <property type="evidence" value="ECO:0007669"/>
    <property type="project" value="TreeGrafter"/>
</dbReference>
<dbReference type="SUPFAM" id="SSF53335">
    <property type="entry name" value="S-adenosyl-L-methionine-dependent methyltransferases"/>
    <property type="match status" value="1"/>
</dbReference>
<reference evidence="2 3" key="1">
    <citation type="submission" date="2024-03" db="EMBL/GenBank/DDBJ databases">
        <authorList>
            <person name="Martinez-Hernandez J."/>
        </authorList>
    </citation>
    <scope>NUCLEOTIDE SEQUENCE [LARGE SCALE GENOMIC DNA]</scope>
</reference>